<name>A0ABP1BCD7_9BRYO</name>
<feature type="coiled-coil region" evidence="8">
    <location>
        <begin position="419"/>
        <end position="446"/>
    </location>
</feature>
<sequence>MTLLERKEEAAPFIFLDTDKNTLILRRKGSFVDLTEFRFDAVLPSTARQIDVYNTAARAVVMDVLNGFNGTVMAYGQTGAGKTYTLSAKHPTAHGIIPRSAAEIFEKADADREFEYHVSMSYIQIYMEQIQDLLRPESCNMQIREGDNGVFVSGVKDIKVKSVEDCMRLLMLGDQNRCFAFTKLNAHSSRSHAIVILTVEKKPARTLQRTQGVLVGKLFLVDLAGSERLKKSGSEGLRASEAMSVNLSLTCLGKCISARTDPNKTHVPFRDSKLTRLLQESLGGNAKTALVINIAPCSEYMQESLSSLQFGSRAMKVATRPILNVEEEFKVLTKSLQETLELQDEKLHSLQVSMLAKEDQLLEARKSLAEKAQQLQELQEQQNSTNLKFVEQMRVKEEGWKQRIAAAMCRLNNVKETTEEVHKRKIDHLQAELLRLKEAANRHSHNSRSSPFHVLSNGFAKVHHVFSAGIL</sequence>
<protein>
    <recommendedName>
        <fullName evidence="7">Kinesin-like protein</fullName>
    </recommendedName>
</protein>
<dbReference type="SUPFAM" id="SSF52540">
    <property type="entry name" value="P-loop containing nucleoside triphosphate hydrolases"/>
    <property type="match status" value="1"/>
</dbReference>
<evidence type="ECO:0000256" key="5">
    <source>
        <dbReference type="ARBA" id="ARBA00023175"/>
    </source>
</evidence>
<proteinExistence type="inferred from homology"/>
<comment type="similarity">
    <text evidence="6 7">Belongs to the TRAFAC class myosin-kinesin ATPase superfamily. Kinesin family.</text>
</comment>
<dbReference type="PANTHER" id="PTHR47968">
    <property type="entry name" value="CENTROMERE PROTEIN E"/>
    <property type="match status" value="1"/>
</dbReference>
<dbReference type="PRINTS" id="PR00380">
    <property type="entry name" value="KINESINHEAVY"/>
</dbReference>
<dbReference type="EMBL" id="OZ023704">
    <property type="protein sequence ID" value="CAK9872935.1"/>
    <property type="molecule type" value="Genomic_DNA"/>
</dbReference>
<keyword evidence="5 6" id="KW-0505">Motor protein</keyword>
<dbReference type="PANTHER" id="PTHR47968:SF36">
    <property type="entry name" value="KINESIN HEAVY CHAIN ISOFORM X1"/>
    <property type="match status" value="1"/>
</dbReference>
<dbReference type="Pfam" id="PF00225">
    <property type="entry name" value="Kinesin"/>
    <property type="match status" value="1"/>
</dbReference>
<evidence type="ECO:0000256" key="7">
    <source>
        <dbReference type="RuleBase" id="RU000394"/>
    </source>
</evidence>
<evidence type="ECO:0000256" key="4">
    <source>
        <dbReference type="ARBA" id="ARBA00023054"/>
    </source>
</evidence>
<evidence type="ECO:0000256" key="3">
    <source>
        <dbReference type="ARBA" id="ARBA00022840"/>
    </source>
</evidence>
<dbReference type="PROSITE" id="PS00411">
    <property type="entry name" value="KINESIN_MOTOR_1"/>
    <property type="match status" value="1"/>
</dbReference>
<evidence type="ECO:0000259" key="9">
    <source>
        <dbReference type="PROSITE" id="PS50067"/>
    </source>
</evidence>
<dbReference type="Gene3D" id="3.40.850.10">
    <property type="entry name" value="Kinesin motor domain"/>
    <property type="match status" value="1"/>
</dbReference>
<keyword evidence="1 7" id="KW-0493">Microtubule</keyword>
<keyword evidence="11" id="KW-1185">Reference proteome</keyword>
<dbReference type="CDD" id="cd00106">
    <property type="entry name" value="KISc"/>
    <property type="match status" value="1"/>
</dbReference>
<organism evidence="10 11">
    <name type="scientific">Sphagnum jensenii</name>
    <dbReference type="NCBI Taxonomy" id="128206"/>
    <lineage>
        <taxon>Eukaryota</taxon>
        <taxon>Viridiplantae</taxon>
        <taxon>Streptophyta</taxon>
        <taxon>Embryophyta</taxon>
        <taxon>Bryophyta</taxon>
        <taxon>Sphagnophytina</taxon>
        <taxon>Sphagnopsida</taxon>
        <taxon>Sphagnales</taxon>
        <taxon>Sphagnaceae</taxon>
        <taxon>Sphagnum</taxon>
    </lineage>
</organism>
<keyword evidence="3 6" id="KW-0067">ATP-binding</keyword>
<feature type="binding site" evidence="6">
    <location>
        <begin position="76"/>
        <end position="83"/>
    </location>
    <ligand>
        <name>ATP</name>
        <dbReference type="ChEBI" id="CHEBI:30616"/>
    </ligand>
</feature>
<reference evidence="10" key="1">
    <citation type="submission" date="2024-03" db="EMBL/GenBank/DDBJ databases">
        <authorList>
            <consortium name="ELIXIR-Norway"/>
            <consortium name="Elixir Norway"/>
        </authorList>
    </citation>
    <scope>NUCLEOTIDE SEQUENCE</scope>
</reference>
<feature type="domain" description="Kinesin motor" evidence="9">
    <location>
        <begin position="1"/>
        <end position="317"/>
    </location>
</feature>
<dbReference type="InterPro" id="IPR027417">
    <property type="entry name" value="P-loop_NTPase"/>
</dbReference>
<evidence type="ECO:0000256" key="8">
    <source>
        <dbReference type="SAM" id="Coils"/>
    </source>
</evidence>
<keyword evidence="2 6" id="KW-0547">Nucleotide-binding</keyword>
<dbReference type="InterPro" id="IPR019821">
    <property type="entry name" value="Kinesin_motor_CS"/>
</dbReference>
<evidence type="ECO:0000313" key="10">
    <source>
        <dbReference type="EMBL" id="CAK9872935.1"/>
    </source>
</evidence>
<dbReference type="PROSITE" id="PS50067">
    <property type="entry name" value="KINESIN_MOTOR_2"/>
    <property type="match status" value="1"/>
</dbReference>
<evidence type="ECO:0000256" key="6">
    <source>
        <dbReference type="PROSITE-ProRule" id="PRU00283"/>
    </source>
</evidence>
<accession>A0ABP1BCD7</accession>
<evidence type="ECO:0000256" key="1">
    <source>
        <dbReference type="ARBA" id="ARBA00022701"/>
    </source>
</evidence>
<feature type="coiled-coil region" evidence="8">
    <location>
        <begin position="358"/>
        <end position="388"/>
    </location>
</feature>
<dbReference type="InterPro" id="IPR027640">
    <property type="entry name" value="Kinesin-like_fam"/>
</dbReference>
<gene>
    <name evidence="10" type="ORF">CSSPJE1EN2_LOCUS15505</name>
</gene>
<evidence type="ECO:0000256" key="2">
    <source>
        <dbReference type="ARBA" id="ARBA00022741"/>
    </source>
</evidence>
<dbReference type="InterPro" id="IPR001752">
    <property type="entry name" value="Kinesin_motor_dom"/>
</dbReference>
<dbReference type="InterPro" id="IPR036961">
    <property type="entry name" value="Kinesin_motor_dom_sf"/>
</dbReference>
<dbReference type="Proteomes" id="UP001497522">
    <property type="component" value="Chromosome 3"/>
</dbReference>
<keyword evidence="4 8" id="KW-0175">Coiled coil</keyword>
<dbReference type="SMART" id="SM00129">
    <property type="entry name" value="KISc"/>
    <property type="match status" value="1"/>
</dbReference>
<evidence type="ECO:0000313" key="11">
    <source>
        <dbReference type="Proteomes" id="UP001497522"/>
    </source>
</evidence>